<keyword evidence="1" id="KW-0472">Membrane</keyword>
<keyword evidence="1" id="KW-0812">Transmembrane</keyword>
<dbReference type="Proteomes" id="UP000198902">
    <property type="component" value="Unassembled WGS sequence"/>
</dbReference>
<feature type="transmembrane region" description="Helical" evidence="1">
    <location>
        <begin position="41"/>
        <end position="60"/>
    </location>
</feature>
<dbReference type="RefSeq" id="WP_089776809.1">
    <property type="nucleotide sequence ID" value="NZ_CABLRR010000001.1"/>
</dbReference>
<gene>
    <name evidence="2" type="ORF">BN996_00232</name>
</gene>
<name>A0A0D6JLM5_9EURY</name>
<organism evidence="2 3">
    <name type="scientific">Haloferax massiliensis</name>
    <dbReference type="NCBI Taxonomy" id="1476858"/>
    <lineage>
        <taxon>Archaea</taxon>
        <taxon>Methanobacteriati</taxon>
        <taxon>Methanobacteriota</taxon>
        <taxon>Stenosarchaea group</taxon>
        <taxon>Halobacteria</taxon>
        <taxon>Halobacteriales</taxon>
        <taxon>Haloferacaceae</taxon>
        <taxon>Haloferax</taxon>
    </lineage>
</organism>
<evidence type="ECO:0000313" key="2">
    <source>
        <dbReference type="EMBL" id="CQR48784.1"/>
    </source>
</evidence>
<dbReference type="EMBL" id="CSTE01000001">
    <property type="protein sequence ID" value="CQR48784.1"/>
    <property type="molecule type" value="Genomic_DNA"/>
</dbReference>
<accession>A0A0D6JLM5</accession>
<reference evidence="3" key="1">
    <citation type="submission" date="2015-03" db="EMBL/GenBank/DDBJ databases">
        <authorList>
            <person name="Urmite Genomes"/>
        </authorList>
    </citation>
    <scope>NUCLEOTIDE SEQUENCE [LARGE SCALE GENOMIC DNA]</scope>
    <source>
        <strain evidence="3">Arc-Hr</strain>
    </source>
</reference>
<sequence>MVDNPTRAYGALAVVVAAAISGAVILSGFVAIDFVLDAVTVWGYMAAVGVMVVCAVVSWLTDLPGILSAEFGGNGR</sequence>
<evidence type="ECO:0000313" key="3">
    <source>
        <dbReference type="Proteomes" id="UP000198902"/>
    </source>
</evidence>
<feature type="transmembrane region" description="Helical" evidence="1">
    <location>
        <begin position="12"/>
        <end position="35"/>
    </location>
</feature>
<proteinExistence type="predicted"/>
<keyword evidence="1" id="KW-1133">Transmembrane helix</keyword>
<keyword evidence="3" id="KW-1185">Reference proteome</keyword>
<dbReference type="AlphaFoldDB" id="A0A0D6JLM5"/>
<evidence type="ECO:0000256" key="1">
    <source>
        <dbReference type="SAM" id="Phobius"/>
    </source>
</evidence>
<protein>
    <submittedName>
        <fullName evidence="2">Uncharacterized protein</fullName>
    </submittedName>
</protein>